<sequence>MEQQHTVIVAVDEQDYHFRVRAHHHEGYTEYTVTPGEDADAVRNLVPQAVKLIYRNGEVTYDERFQSDAEKALQYDIWRAVKEQILEQ</sequence>
<dbReference type="RefSeq" id="WP_108687310.1">
    <property type="nucleotide sequence ID" value="NZ_QCYK01000002.1"/>
</dbReference>
<organism evidence="1 2">
    <name type="scientific">Chitinophaga parva</name>
    <dbReference type="NCBI Taxonomy" id="2169414"/>
    <lineage>
        <taxon>Bacteria</taxon>
        <taxon>Pseudomonadati</taxon>
        <taxon>Bacteroidota</taxon>
        <taxon>Chitinophagia</taxon>
        <taxon>Chitinophagales</taxon>
        <taxon>Chitinophagaceae</taxon>
        <taxon>Chitinophaga</taxon>
    </lineage>
</organism>
<evidence type="ECO:0000313" key="1">
    <source>
        <dbReference type="EMBL" id="PUZ25470.1"/>
    </source>
</evidence>
<protein>
    <submittedName>
        <fullName evidence="1">Uncharacterized protein</fullName>
    </submittedName>
</protein>
<comment type="caution">
    <text evidence="1">The sequence shown here is derived from an EMBL/GenBank/DDBJ whole genome shotgun (WGS) entry which is preliminary data.</text>
</comment>
<dbReference type="AlphaFoldDB" id="A0A2T7BGS1"/>
<name>A0A2T7BGS1_9BACT</name>
<dbReference type="EMBL" id="QCYK01000002">
    <property type="protein sequence ID" value="PUZ25470.1"/>
    <property type="molecule type" value="Genomic_DNA"/>
</dbReference>
<proteinExistence type="predicted"/>
<dbReference type="OrthoDB" id="9912604at2"/>
<dbReference type="Proteomes" id="UP000244450">
    <property type="component" value="Unassembled WGS sequence"/>
</dbReference>
<evidence type="ECO:0000313" key="2">
    <source>
        <dbReference type="Proteomes" id="UP000244450"/>
    </source>
</evidence>
<accession>A0A2T7BGS1</accession>
<reference evidence="1 2" key="1">
    <citation type="submission" date="2018-04" db="EMBL/GenBank/DDBJ databases">
        <title>Chitinophaga fuyangensis sp. nov., isolated from soil in a chemical factory.</title>
        <authorList>
            <person name="Chen K."/>
        </authorList>
    </citation>
    <scope>NUCLEOTIDE SEQUENCE [LARGE SCALE GENOMIC DNA]</scope>
    <source>
        <strain evidence="1 2">LY-1</strain>
    </source>
</reference>
<gene>
    <name evidence="1" type="ORF">DCC81_14380</name>
</gene>
<keyword evidence="2" id="KW-1185">Reference proteome</keyword>